<keyword evidence="2" id="KW-1185">Reference proteome</keyword>
<protein>
    <submittedName>
        <fullName evidence="1">Uncharacterized protein</fullName>
    </submittedName>
</protein>
<organism evidence="1 2">
    <name type="scientific">Arctium lappa</name>
    <name type="common">Greater burdock</name>
    <name type="synonym">Lappa major</name>
    <dbReference type="NCBI Taxonomy" id="4217"/>
    <lineage>
        <taxon>Eukaryota</taxon>
        <taxon>Viridiplantae</taxon>
        <taxon>Streptophyta</taxon>
        <taxon>Embryophyta</taxon>
        <taxon>Tracheophyta</taxon>
        <taxon>Spermatophyta</taxon>
        <taxon>Magnoliopsida</taxon>
        <taxon>eudicotyledons</taxon>
        <taxon>Gunneridae</taxon>
        <taxon>Pentapetalae</taxon>
        <taxon>asterids</taxon>
        <taxon>campanulids</taxon>
        <taxon>Asterales</taxon>
        <taxon>Asteraceae</taxon>
        <taxon>Carduoideae</taxon>
        <taxon>Cardueae</taxon>
        <taxon>Arctiinae</taxon>
        <taxon>Arctium</taxon>
    </lineage>
</organism>
<comment type="caution">
    <text evidence="1">The sequence shown here is derived from an EMBL/GenBank/DDBJ whole genome shotgun (WGS) entry which is preliminary data.</text>
</comment>
<proteinExistence type="predicted"/>
<reference evidence="1 2" key="2">
    <citation type="journal article" date="2022" name="Mol. Ecol. Resour.">
        <title>The genomes of chicory, endive, great burdock and yacon provide insights into Asteraceae paleo-polyploidization history and plant inulin production.</title>
        <authorList>
            <person name="Fan W."/>
            <person name="Wang S."/>
            <person name="Wang H."/>
            <person name="Wang A."/>
            <person name="Jiang F."/>
            <person name="Liu H."/>
            <person name="Zhao H."/>
            <person name="Xu D."/>
            <person name="Zhang Y."/>
        </authorList>
    </citation>
    <scope>NUCLEOTIDE SEQUENCE [LARGE SCALE GENOMIC DNA]</scope>
    <source>
        <strain evidence="2">cv. Niubang</strain>
    </source>
</reference>
<evidence type="ECO:0000313" key="1">
    <source>
        <dbReference type="EMBL" id="KAI3718823.1"/>
    </source>
</evidence>
<dbReference type="Proteomes" id="UP001055879">
    <property type="component" value="Linkage Group LG06"/>
</dbReference>
<name>A0ACB9BA56_ARCLA</name>
<sequence length="370" mass="42861">MEFNSIPFFHNLHDFFSKFSSHPLFSTIVALYTLILLYAPSFFLKISLSPVLNSTGIILLFLLRLGADERSKTEFDYQELEIFGYGVDERLNKESDYLESRVLDHKDKWLSVKADNLALYSGLALESSSMELRFLGSVDQIQTHVELEPKIGLGHESNQIHIQFDPKTALGHVSYQAHSESKPGSGLNTECNQSNIEFEHDLGMESNSQDDRHKWESLETNFVESSQVTKEEKQAMEMDSNQVDATMMFLDWNMRTPLEIIYEAYEGEEDDDEKNNENDDASCDKQTIACKRYPSLSMYYPESETDNSSDGDFSMNENWETHESVLFKWEEEEREELIEISLDRYGKRSIEFCHVEEDNLIEIDIFSKIN</sequence>
<accession>A0ACB9BA56</accession>
<dbReference type="EMBL" id="CM042052">
    <property type="protein sequence ID" value="KAI3718823.1"/>
    <property type="molecule type" value="Genomic_DNA"/>
</dbReference>
<reference evidence="2" key="1">
    <citation type="journal article" date="2022" name="Mol. Ecol. Resour.">
        <title>The genomes of chicory, endive, great burdock and yacon provide insights into Asteraceae palaeo-polyploidization history and plant inulin production.</title>
        <authorList>
            <person name="Fan W."/>
            <person name="Wang S."/>
            <person name="Wang H."/>
            <person name="Wang A."/>
            <person name="Jiang F."/>
            <person name="Liu H."/>
            <person name="Zhao H."/>
            <person name="Xu D."/>
            <person name="Zhang Y."/>
        </authorList>
    </citation>
    <scope>NUCLEOTIDE SEQUENCE [LARGE SCALE GENOMIC DNA]</scope>
    <source>
        <strain evidence="2">cv. Niubang</strain>
    </source>
</reference>
<gene>
    <name evidence="1" type="ORF">L6452_19707</name>
</gene>
<evidence type="ECO:0000313" key="2">
    <source>
        <dbReference type="Proteomes" id="UP001055879"/>
    </source>
</evidence>